<sequence length="99" mass="10823">MTRYTIEQGNIEIAYGSDKATGYFLAVVDKRLMWEKNASKAVNGIVEKVDGGGNGSYFDLHTGLGGFGSRVSKEVIAEFMQRYGVPEDKLKLVRAGSDI</sequence>
<evidence type="ECO:0000313" key="1">
    <source>
        <dbReference type="EMBL" id="KAK0497844.1"/>
    </source>
</evidence>
<keyword evidence="2" id="KW-1185">Reference proteome</keyword>
<evidence type="ECO:0000313" key="2">
    <source>
        <dbReference type="Proteomes" id="UP001175228"/>
    </source>
</evidence>
<organism evidence="1 2">
    <name type="scientific">Armillaria luteobubalina</name>
    <dbReference type="NCBI Taxonomy" id="153913"/>
    <lineage>
        <taxon>Eukaryota</taxon>
        <taxon>Fungi</taxon>
        <taxon>Dikarya</taxon>
        <taxon>Basidiomycota</taxon>
        <taxon>Agaricomycotina</taxon>
        <taxon>Agaricomycetes</taxon>
        <taxon>Agaricomycetidae</taxon>
        <taxon>Agaricales</taxon>
        <taxon>Marasmiineae</taxon>
        <taxon>Physalacriaceae</taxon>
        <taxon>Armillaria</taxon>
    </lineage>
</organism>
<dbReference type="EMBL" id="JAUEPU010000012">
    <property type="protein sequence ID" value="KAK0497844.1"/>
    <property type="molecule type" value="Genomic_DNA"/>
</dbReference>
<accession>A0AA39Q8R6</accession>
<reference evidence="1" key="1">
    <citation type="submission" date="2023-06" db="EMBL/GenBank/DDBJ databases">
        <authorList>
            <consortium name="Lawrence Berkeley National Laboratory"/>
            <person name="Ahrendt S."/>
            <person name="Sahu N."/>
            <person name="Indic B."/>
            <person name="Wong-Bajracharya J."/>
            <person name="Merenyi Z."/>
            <person name="Ke H.-M."/>
            <person name="Monk M."/>
            <person name="Kocsube S."/>
            <person name="Drula E."/>
            <person name="Lipzen A."/>
            <person name="Balint B."/>
            <person name="Henrissat B."/>
            <person name="Andreopoulos B."/>
            <person name="Martin F.M."/>
            <person name="Harder C.B."/>
            <person name="Rigling D."/>
            <person name="Ford K.L."/>
            <person name="Foster G.D."/>
            <person name="Pangilinan J."/>
            <person name="Papanicolaou A."/>
            <person name="Barry K."/>
            <person name="LaButti K."/>
            <person name="Viragh M."/>
            <person name="Koriabine M."/>
            <person name="Yan M."/>
            <person name="Riley R."/>
            <person name="Champramary S."/>
            <person name="Plett K.L."/>
            <person name="Tsai I.J."/>
            <person name="Slot J."/>
            <person name="Sipos G."/>
            <person name="Plett J."/>
            <person name="Nagy L.G."/>
            <person name="Grigoriev I.V."/>
        </authorList>
    </citation>
    <scope>NUCLEOTIDE SEQUENCE</scope>
    <source>
        <strain evidence="1">HWK02</strain>
    </source>
</reference>
<dbReference type="AlphaFoldDB" id="A0AA39Q8R6"/>
<dbReference type="Proteomes" id="UP001175228">
    <property type="component" value="Unassembled WGS sequence"/>
</dbReference>
<name>A0AA39Q8R6_9AGAR</name>
<proteinExistence type="predicted"/>
<protein>
    <submittedName>
        <fullName evidence="1">Uncharacterized protein</fullName>
    </submittedName>
</protein>
<gene>
    <name evidence="1" type="ORF">EDD18DRAFT_1159725</name>
</gene>
<comment type="caution">
    <text evidence="1">The sequence shown here is derived from an EMBL/GenBank/DDBJ whole genome shotgun (WGS) entry which is preliminary data.</text>
</comment>